<dbReference type="Proteomes" id="UP000285740">
    <property type="component" value="Unassembled WGS sequence"/>
</dbReference>
<sequence>MIEFEYDKTGVGRRLEMLRKKANSSREKAAEDLDISKDSLYAYEKGKSIMSAEVLAKVCILYNTSMDYLLNGCESENNVIIPEIMISLGKYNVEQQKHIYAALSHMMKVFA</sequence>
<dbReference type="AlphaFoldDB" id="A0A413T043"/>
<accession>A0A413T043</accession>
<evidence type="ECO:0000313" key="4">
    <source>
        <dbReference type="Proteomes" id="UP000285740"/>
    </source>
</evidence>
<gene>
    <name evidence="3" type="ORF">DW918_11055</name>
</gene>
<evidence type="ECO:0000313" key="3">
    <source>
        <dbReference type="EMBL" id="RHA75764.1"/>
    </source>
</evidence>
<evidence type="ECO:0000259" key="2">
    <source>
        <dbReference type="PROSITE" id="PS50943"/>
    </source>
</evidence>
<reference evidence="3 4" key="1">
    <citation type="submission" date="2018-08" db="EMBL/GenBank/DDBJ databases">
        <title>A genome reference for cultivated species of the human gut microbiota.</title>
        <authorList>
            <person name="Zou Y."/>
            <person name="Xue W."/>
            <person name="Luo G."/>
        </authorList>
    </citation>
    <scope>NUCLEOTIDE SEQUENCE [LARGE SCALE GENOMIC DNA]</scope>
    <source>
        <strain evidence="3 4">AM42-30</strain>
    </source>
</reference>
<name>A0A413T043_9FIRM</name>
<dbReference type="InterPro" id="IPR001387">
    <property type="entry name" value="Cro/C1-type_HTH"/>
</dbReference>
<feature type="domain" description="HTH cro/C1-type" evidence="2">
    <location>
        <begin position="15"/>
        <end position="69"/>
    </location>
</feature>
<dbReference type="CDD" id="cd00093">
    <property type="entry name" value="HTH_XRE"/>
    <property type="match status" value="1"/>
</dbReference>
<dbReference type="GO" id="GO:0003677">
    <property type="term" value="F:DNA binding"/>
    <property type="evidence" value="ECO:0007669"/>
    <property type="project" value="UniProtKB-KW"/>
</dbReference>
<keyword evidence="1" id="KW-0238">DNA-binding</keyword>
<dbReference type="SMART" id="SM00530">
    <property type="entry name" value="HTH_XRE"/>
    <property type="match status" value="1"/>
</dbReference>
<dbReference type="Pfam" id="PF12844">
    <property type="entry name" value="HTH_19"/>
    <property type="match status" value="1"/>
</dbReference>
<dbReference type="RefSeq" id="WP_118030889.1">
    <property type="nucleotide sequence ID" value="NZ_QSFV01000057.1"/>
</dbReference>
<dbReference type="EMBL" id="QSFV01000057">
    <property type="protein sequence ID" value="RHA75764.1"/>
    <property type="molecule type" value="Genomic_DNA"/>
</dbReference>
<organism evidence="3 4">
    <name type="scientific">Eubacterium ventriosum</name>
    <dbReference type="NCBI Taxonomy" id="39496"/>
    <lineage>
        <taxon>Bacteria</taxon>
        <taxon>Bacillati</taxon>
        <taxon>Bacillota</taxon>
        <taxon>Clostridia</taxon>
        <taxon>Eubacteriales</taxon>
        <taxon>Eubacteriaceae</taxon>
        <taxon>Eubacterium</taxon>
    </lineage>
</organism>
<dbReference type="InterPro" id="IPR010982">
    <property type="entry name" value="Lambda_DNA-bd_dom_sf"/>
</dbReference>
<dbReference type="PANTHER" id="PTHR46558">
    <property type="entry name" value="TRACRIPTIONAL REGULATORY PROTEIN-RELATED-RELATED"/>
    <property type="match status" value="1"/>
</dbReference>
<dbReference type="PROSITE" id="PS50943">
    <property type="entry name" value="HTH_CROC1"/>
    <property type="match status" value="1"/>
</dbReference>
<comment type="caution">
    <text evidence="3">The sequence shown here is derived from an EMBL/GenBank/DDBJ whole genome shotgun (WGS) entry which is preliminary data.</text>
</comment>
<evidence type="ECO:0000256" key="1">
    <source>
        <dbReference type="ARBA" id="ARBA00023125"/>
    </source>
</evidence>
<dbReference type="PANTHER" id="PTHR46558:SF13">
    <property type="entry name" value="HTH-TYPE TRANSCRIPTIONAL REGULATOR IMMR"/>
    <property type="match status" value="1"/>
</dbReference>
<protein>
    <submittedName>
        <fullName evidence="3">XRE family transcriptional regulator</fullName>
    </submittedName>
</protein>
<dbReference type="Gene3D" id="1.10.260.40">
    <property type="entry name" value="lambda repressor-like DNA-binding domains"/>
    <property type="match status" value="1"/>
</dbReference>
<proteinExistence type="predicted"/>
<dbReference type="SUPFAM" id="SSF47413">
    <property type="entry name" value="lambda repressor-like DNA-binding domains"/>
    <property type="match status" value="1"/>
</dbReference>